<dbReference type="EMBL" id="KU594606">
    <property type="protein sequence ID" value="AMO43090.1"/>
    <property type="molecule type" value="Genomic_DNA"/>
</dbReference>
<accession>A0A127KM74</accession>
<comment type="cofactor">
    <cofactor evidence="1">
        <name>L-ascorbate</name>
        <dbReference type="ChEBI" id="CHEBI:38290"/>
    </cofactor>
</comment>
<evidence type="ECO:0000256" key="2">
    <source>
        <dbReference type="ARBA" id="ARBA00022723"/>
    </source>
</evidence>
<keyword evidence="2" id="KW-0479">Metal-binding</keyword>
<dbReference type="SMART" id="SM00702">
    <property type="entry name" value="P4Hc"/>
    <property type="match status" value="1"/>
</dbReference>
<name>A0A127KM74_9CAUD</name>
<dbReference type="GO" id="GO:0051213">
    <property type="term" value="F:dioxygenase activity"/>
    <property type="evidence" value="ECO:0007669"/>
    <property type="project" value="UniProtKB-KW"/>
</dbReference>
<dbReference type="PROSITE" id="PS51471">
    <property type="entry name" value="FE2OG_OXY"/>
    <property type="match status" value="1"/>
</dbReference>
<gene>
    <name evidence="7" type="ORF">R1080702_081</name>
</gene>
<dbReference type="GeneID" id="29122583"/>
<evidence type="ECO:0000256" key="5">
    <source>
        <dbReference type="ARBA" id="ARBA00023004"/>
    </source>
</evidence>
<evidence type="ECO:0000256" key="1">
    <source>
        <dbReference type="ARBA" id="ARBA00001961"/>
    </source>
</evidence>
<proteinExistence type="predicted"/>
<evidence type="ECO:0000313" key="8">
    <source>
        <dbReference type="Proteomes" id="UP000203157"/>
    </source>
</evidence>
<sequence length="204" mass="24363">MDDDRQLHRLAHVDFQLPQSQIDSIYETLNEYRQKQHQTKVQRFTGFEVDKSYRDCVSTSIPAYHWFVGMIWHHISRTNDHNFQYDIQCFGGDSIEFMSYTTGGHYKWHIDDLGHPLYQDIPKVREQRQTFTEWQRKLSFSLLLNEEYEGGQLQVLYPPKGLYRIPKKKGQLVIFDSRAYHRVTPVKEGRRDALVGWVVGPRWK</sequence>
<dbReference type="GO" id="GO:0005506">
    <property type="term" value="F:iron ion binding"/>
    <property type="evidence" value="ECO:0007669"/>
    <property type="project" value="InterPro"/>
</dbReference>
<evidence type="ECO:0000259" key="6">
    <source>
        <dbReference type="PROSITE" id="PS51471"/>
    </source>
</evidence>
<dbReference type="Gene3D" id="2.60.120.620">
    <property type="entry name" value="q2cbj1_9rhob like domain"/>
    <property type="match status" value="1"/>
</dbReference>
<dbReference type="InterPro" id="IPR006620">
    <property type="entry name" value="Pro_4_hyd_alph"/>
</dbReference>
<dbReference type="KEGG" id="vg:29122583"/>
<protein>
    <submittedName>
        <fullName evidence="7">2OG-Fe(II) oxygenase superfamily protein</fullName>
    </submittedName>
</protein>
<dbReference type="Proteomes" id="UP000203157">
    <property type="component" value="Segment"/>
</dbReference>
<dbReference type="InterPro" id="IPR005123">
    <property type="entry name" value="Oxoglu/Fe-dep_dioxygenase_dom"/>
</dbReference>
<reference evidence="7 8" key="1">
    <citation type="submission" date="2016-01" db="EMBL/GenBank/DDBJ databases">
        <title>The genomic content and context of auxiliary metabolic genes in marine cyanophages.</title>
        <authorList>
            <person name="Marston M.F."/>
            <person name="Martiny J.B.H."/>
            <person name="Crummett L.T."/>
        </authorList>
    </citation>
    <scope>NUCLEOTIDE SEQUENCE [LARGE SCALE GENOMIC DNA]</scope>
    <source>
        <strain evidence="7">RW_108_0702</strain>
    </source>
</reference>
<dbReference type="GO" id="GO:0031418">
    <property type="term" value="F:L-ascorbic acid binding"/>
    <property type="evidence" value="ECO:0007669"/>
    <property type="project" value="InterPro"/>
</dbReference>
<dbReference type="OrthoDB" id="16099at10239"/>
<dbReference type="InterPro" id="IPR044862">
    <property type="entry name" value="Pro_4_hyd_alph_FE2OG_OXY"/>
</dbReference>
<evidence type="ECO:0000256" key="4">
    <source>
        <dbReference type="ARBA" id="ARBA00023002"/>
    </source>
</evidence>
<keyword evidence="8" id="KW-1185">Reference proteome</keyword>
<keyword evidence="5" id="KW-0408">Iron</keyword>
<dbReference type="GO" id="GO:0016705">
    <property type="term" value="F:oxidoreductase activity, acting on paired donors, with incorporation or reduction of molecular oxygen"/>
    <property type="evidence" value="ECO:0007669"/>
    <property type="project" value="InterPro"/>
</dbReference>
<evidence type="ECO:0000256" key="3">
    <source>
        <dbReference type="ARBA" id="ARBA00022964"/>
    </source>
</evidence>
<organism evidence="7 8">
    <name type="scientific">Cyanophage S-RIM32</name>
    <dbReference type="NCBI Taxonomy" id="1278479"/>
    <lineage>
        <taxon>Viruses</taxon>
        <taxon>Duplodnaviria</taxon>
        <taxon>Heunggongvirae</taxon>
        <taxon>Uroviricota</taxon>
        <taxon>Caudoviricetes</taxon>
        <taxon>Pantevenvirales</taxon>
        <taxon>Kyanoviridae</taxon>
        <taxon>Bristolvirus</taxon>
        <taxon>Bristolvirus rhodeisland</taxon>
    </lineage>
</organism>
<keyword evidence="4" id="KW-0560">Oxidoreductase</keyword>
<feature type="domain" description="Fe2OG dioxygenase" evidence="6">
    <location>
        <begin position="91"/>
        <end position="200"/>
    </location>
</feature>
<evidence type="ECO:0000313" key="7">
    <source>
        <dbReference type="EMBL" id="AMO43090.1"/>
    </source>
</evidence>
<dbReference type="RefSeq" id="YP_009301583.1">
    <property type="nucleotide sequence ID" value="NC_031235.1"/>
</dbReference>
<keyword evidence="3" id="KW-0223">Dioxygenase</keyword>
<dbReference type="Pfam" id="PF13640">
    <property type="entry name" value="2OG-FeII_Oxy_3"/>
    <property type="match status" value="1"/>
</dbReference>